<feature type="transmembrane region" description="Helical" evidence="9">
    <location>
        <begin position="181"/>
        <end position="202"/>
    </location>
</feature>
<evidence type="ECO:0000256" key="9">
    <source>
        <dbReference type="RuleBase" id="RU361221"/>
    </source>
</evidence>
<evidence type="ECO:0000259" key="10">
    <source>
        <dbReference type="PROSITE" id="PS51371"/>
    </source>
</evidence>
<feature type="transmembrane region" description="Helical" evidence="9">
    <location>
        <begin position="346"/>
        <end position="365"/>
    </location>
</feature>
<dbReference type="EMBL" id="ML986595">
    <property type="protein sequence ID" value="KAF2266855.1"/>
    <property type="molecule type" value="Genomic_DNA"/>
</dbReference>
<dbReference type="InterPro" id="IPR000644">
    <property type="entry name" value="CBS_dom"/>
</dbReference>
<organism evidence="11 12">
    <name type="scientific">Lojkania enalia</name>
    <dbReference type="NCBI Taxonomy" id="147567"/>
    <lineage>
        <taxon>Eukaryota</taxon>
        <taxon>Fungi</taxon>
        <taxon>Dikarya</taxon>
        <taxon>Ascomycota</taxon>
        <taxon>Pezizomycotina</taxon>
        <taxon>Dothideomycetes</taxon>
        <taxon>Pleosporomycetidae</taxon>
        <taxon>Pleosporales</taxon>
        <taxon>Pleosporales incertae sedis</taxon>
        <taxon>Lojkania</taxon>
    </lineage>
</organism>
<keyword evidence="8" id="KW-0129">CBS domain</keyword>
<dbReference type="SUPFAM" id="SSF81340">
    <property type="entry name" value="Clc chloride channel"/>
    <property type="match status" value="1"/>
</dbReference>
<gene>
    <name evidence="11" type="ORF">CC78DRAFT_594653</name>
</gene>
<dbReference type="PANTHER" id="PTHR45711:SF3">
    <property type="entry name" value="CLC CHANNEL"/>
    <property type="match status" value="1"/>
</dbReference>
<comment type="similarity">
    <text evidence="9">Belongs to the chloride channel (TC 2.A.49) family.</text>
</comment>
<dbReference type="GO" id="GO:0005886">
    <property type="term" value="C:plasma membrane"/>
    <property type="evidence" value="ECO:0007669"/>
    <property type="project" value="TreeGrafter"/>
</dbReference>
<dbReference type="GO" id="GO:0005769">
    <property type="term" value="C:early endosome"/>
    <property type="evidence" value="ECO:0007669"/>
    <property type="project" value="TreeGrafter"/>
</dbReference>
<keyword evidence="12" id="KW-1185">Reference proteome</keyword>
<evidence type="ECO:0000313" key="12">
    <source>
        <dbReference type="Proteomes" id="UP000800093"/>
    </source>
</evidence>
<evidence type="ECO:0000256" key="7">
    <source>
        <dbReference type="ARBA" id="ARBA00023214"/>
    </source>
</evidence>
<name>A0A9P4KE01_9PLEO</name>
<dbReference type="PRINTS" id="PR00762">
    <property type="entry name" value="CLCHANNEL"/>
</dbReference>
<comment type="caution">
    <text evidence="11">The sequence shown here is derived from an EMBL/GenBank/DDBJ whole genome shotgun (WGS) entry which is preliminary data.</text>
</comment>
<dbReference type="InterPro" id="IPR046342">
    <property type="entry name" value="CBS_dom_sf"/>
</dbReference>
<comment type="subcellular location">
    <subcellularLocation>
        <location evidence="1 9">Membrane</location>
        <topology evidence="1 9">Multi-pass membrane protein</topology>
    </subcellularLocation>
</comment>
<dbReference type="Proteomes" id="UP000800093">
    <property type="component" value="Unassembled WGS sequence"/>
</dbReference>
<dbReference type="PROSITE" id="PS51371">
    <property type="entry name" value="CBS"/>
    <property type="match status" value="1"/>
</dbReference>
<feature type="transmembrane region" description="Helical" evidence="9">
    <location>
        <begin position="94"/>
        <end position="123"/>
    </location>
</feature>
<keyword evidence="4 9" id="KW-1133">Transmembrane helix</keyword>
<keyword evidence="2 9" id="KW-0813">Transport</keyword>
<accession>A0A9P4KE01</accession>
<evidence type="ECO:0000256" key="8">
    <source>
        <dbReference type="PROSITE-ProRule" id="PRU00703"/>
    </source>
</evidence>
<keyword evidence="7 9" id="KW-0868">Chloride</keyword>
<dbReference type="Pfam" id="PF00654">
    <property type="entry name" value="Voltage_CLC"/>
    <property type="match status" value="1"/>
</dbReference>
<dbReference type="GO" id="GO:0005794">
    <property type="term" value="C:Golgi apparatus"/>
    <property type="evidence" value="ECO:0007669"/>
    <property type="project" value="TreeGrafter"/>
</dbReference>
<evidence type="ECO:0000256" key="3">
    <source>
        <dbReference type="ARBA" id="ARBA00022692"/>
    </source>
</evidence>
<protein>
    <recommendedName>
        <fullName evidence="9">Chloride channel protein</fullName>
    </recommendedName>
</protein>
<reference evidence="12" key="1">
    <citation type="journal article" date="2020" name="Stud. Mycol.">
        <title>101 Dothideomycetes genomes: A test case for predicting lifestyles and emergence of pathogens.</title>
        <authorList>
            <person name="Haridas S."/>
            <person name="Albert R."/>
            <person name="Binder M."/>
            <person name="Bloem J."/>
            <person name="LaButti K."/>
            <person name="Salamov A."/>
            <person name="Andreopoulos B."/>
            <person name="Baker S."/>
            <person name="Barry K."/>
            <person name="Bills G."/>
            <person name="Bluhm B."/>
            <person name="Cannon C."/>
            <person name="Castanera R."/>
            <person name="Culley D."/>
            <person name="Daum C."/>
            <person name="Ezra D."/>
            <person name="Gonzalez J."/>
            <person name="Henrissat B."/>
            <person name="Kuo A."/>
            <person name="Liang C."/>
            <person name="Lipzen A."/>
            <person name="Lutzoni F."/>
            <person name="Magnuson J."/>
            <person name="Mondo S."/>
            <person name="Nolan M."/>
            <person name="Ohm R."/>
            <person name="Pangilinan J."/>
            <person name="Park H.-J."/>
            <person name="Ramirez L."/>
            <person name="Alfaro M."/>
            <person name="Sun H."/>
            <person name="Tritt A."/>
            <person name="Yoshinaga Y."/>
            <person name="Zwiers L.-H."/>
            <person name="Turgeon B."/>
            <person name="Goodwin S."/>
            <person name="Spatafora J."/>
            <person name="Crous P."/>
            <person name="Grigoriev I."/>
        </authorList>
    </citation>
    <scope>NUCLEOTIDE SEQUENCE [LARGE SCALE GENOMIC DNA]</scope>
    <source>
        <strain evidence="12">CBS 304.66</strain>
    </source>
</reference>
<keyword evidence="3 9" id="KW-0812">Transmembrane</keyword>
<dbReference type="Gene3D" id="1.10.3080.10">
    <property type="entry name" value="Clc chloride channel"/>
    <property type="match status" value="1"/>
</dbReference>
<dbReference type="OrthoDB" id="44789at2759"/>
<feature type="transmembrane region" description="Helical" evidence="9">
    <location>
        <begin position="311"/>
        <end position="334"/>
    </location>
</feature>
<evidence type="ECO:0000256" key="1">
    <source>
        <dbReference type="ARBA" id="ARBA00004141"/>
    </source>
</evidence>
<proteinExistence type="inferred from homology"/>
<sequence>MSRDVGSATERTALIQHLHHGAHDRRLSQLQHERDEEERSIVSSAVTKEEQQLAASTVGERLPYNDYTTIDWLHDLVKDSYRFRYIQSRKGLRYNLASTFEACSGWIAVIIIGALTACIAFVVDVAVATVSDWKLGFCAKNPFLSREACCEDKTPLSGARSDLMDKCENFREWTGSYAGSFAIYVAMALAFGVISSSATMLTRRNLPAVAARAGKTNGGDSLADTPAGKIMYMASGSGIPEIKTILSGFVIPNFLDLKVLLVKAFGAVFAVSTGMCLGKEGPFVHISTCVGYLVAQWFPKYQENGRKLRELLSAACASGLSVAFGAPIGGVLFSYEEISTYFPKKVLWRAFLCSLFAAIILKALNPTGTGKLVLFETNYGTDYQPIHYLVFIILGIAGGVFGGLFCKLNFLWSRWFRSFPVIKKYPVFEVFLVVLATTLLQFPNPLTREPGDIVIKNLLVDCNSPASAASWVCQNEGQGLDVGKINWSFVGWLFYGTVTKLVLTIVTFGCKVPSGVIIPALDGGALFGRLIGQTITSISPGIFAMVGAAAFLAGVSRMTLSLAVIMFELTGQLEYIVPHMIAILVAKWVADVISEEGVYDLAQTVLGHPFLDPDHAIAIVRQHNLLTEVLIPPKQTMEEITVNVPLTNKVPQEMLRRKLDQLHARGLMDAGLVLVQVHPHSEISVLQGYISQSELEFGLTKLCPSRPPNEPQFMIRLLGHLIDDGPSPDTLEVDLTPFVDRTPLSICAKAPLEYAVEMFSKLGLRYLCVAEEGTGRLVGVIIKKRLVGYLEQLRERNE</sequence>
<evidence type="ECO:0000256" key="4">
    <source>
        <dbReference type="ARBA" id="ARBA00022989"/>
    </source>
</evidence>
<comment type="caution">
    <text evidence="9">Lacks conserved residue(s) required for the propagation of feature annotation.</text>
</comment>
<evidence type="ECO:0000256" key="5">
    <source>
        <dbReference type="ARBA" id="ARBA00023065"/>
    </source>
</evidence>
<dbReference type="InterPro" id="IPR014743">
    <property type="entry name" value="Cl-channel_core"/>
</dbReference>
<feature type="domain" description="CBS" evidence="10">
    <location>
        <begin position="739"/>
        <end position="798"/>
    </location>
</feature>
<keyword evidence="6 9" id="KW-0472">Membrane</keyword>
<feature type="transmembrane region" description="Helical" evidence="9">
    <location>
        <begin position="385"/>
        <end position="405"/>
    </location>
</feature>
<evidence type="ECO:0000313" key="11">
    <source>
        <dbReference type="EMBL" id="KAF2266855.1"/>
    </source>
</evidence>
<dbReference type="AlphaFoldDB" id="A0A9P4KE01"/>
<dbReference type="PANTHER" id="PTHR45711">
    <property type="entry name" value="CHLORIDE CHANNEL PROTEIN"/>
    <property type="match status" value="1"/>
</dbReference>
<dbReference type="CDD" id="cd03684">
    <property type="entry name" value="ClC_3_like"/>
    <property type="match status" value="1"/>
</dbReference>
<dbReference type="GO" id="GO:0005247">
    <property type="term" value="F:voltage-gated chloride channel activity"/>
    <property type="evidence" value="ECO:0007669"/>
    <property type="project" value="TreeGrafter"/>
</dbReference>
<dbReference type="SUPFAM" id="SSF54631">
    <property type="entry name" value="CBS-domain pair"/>
    <property type="match status" value="1"/>
</dbReference>
<evidence type="ECO:0000256" key="2">
    <source>
        <dbReference type="ARBA" id="ARBA00022448"/>
    </source>
</evidence>
<feature type="transmembrane region" description="Helical" evidence="9">
    <location>
        <begin position="425"/>
        <end position="442"/>
    </location>
</feature>
<keyword evidence="5 9" id="KW-0406">Ion transport</keyword>
<dbReference type="InterPro" id="IPR001807">
    <property type="entry name" value="ClC"/>
</dbReference>
<evidence type="ECO:0000256" key="6">
    <source>
        <dbReference type="ARBA" id="ARBA00023136"/>
    </source>
</evidence>